<dbReference type="InterPro" id="IPR018485">
    <property type="entry name" value="FGGY_C"/>
</dbReference>
<dbReference type="PANTHER" id="PTHR43095:SF2">
    <property type="entry name" value="GLUCONOKINASE"/>
    <property type="match status" value="1"/>
</dbReference>
<evidence type="ECO:0000313" key="9">
    <source>
        <dbReference type="EMBL" id="CAG5084505.1"/>
    </source>
</evidence>
<dbReference type="PIRSF" id="PIRSF000538">
    <property type="entry name" value="GlpK"/>
    <property type="match status" value="1"/>
</dbReference>
<protein>
    <submittedName>
        <fullName evidence="9">Rhamnulokinase</fullName>
        <ecNumber evidence="9">2.7.1.5</ecNumber>
    </submittedName>
</protein>
<dbReference type="CDD" id="cd07771">
    <property type="entry name" value="ASKHA_NBD_FGGY_RhaB-like"/>
    <property type="match status" value="1"/>
</dbReference>
<feature type="domain" description="Carbohydrate kinase FGGY N-terminal" evidence="7">
    <location>
        <begin position="3"/>
        <end position="241"/>
    </location>
</feature>
<comment type="caution">
    <text evidence="9">The sequence shown here is derived from an EMBL/GenBank/DDBJ whole genome shotgun (WGS) entry which is preliminary data.</text>
</comment>
<evidence type="ECO:0000256" key="5">
    <source>
        <dbReference type="ARBA" id="ARBA00022840"/>
    </source>
</evidence>
<dbReference type="InterPro" id="IPR000577">
    <property type="entry name" value="Carb_kinase_FGGY"/>
</dbReference>
<dbReference type="SUPFAM" id="SSF53067">
    <property type="entry name" value="Actin-like ATPase domain"/>
    <property type="match status" value="2"/>
</dbReference>
<evidence type="ECO:0000259" key="7">
    <source>
        <dbReference type="Pfam" id="PF00370"/>
    </source>
</evidence>
<evidence type="ECO:0000313" key="10">
    <source>
        <dbReference type="Proteomes" id="UP000681526"/>
    </source>
</evidence>
<dbReference type="InterPro" id="IPR043129">
    <property type="entry name" value="ATPase_NBD"/>
</dbReference>
<dbReference type="Pfam" id="PF00370">
    <property type="entry name" value="FGGY_N"/>
    <property type="match status" value="1"/>
</dbReference>
<comment type="similarity">
    <text evidence="1">Belongs to the FGGY kinase family.</text>
</comment>
<reference evidence="9 10" key="1">
    <citation type="submission" date="2021-04" db="EMBL/GenBank/DDBJ databases">
        <authorList>
            <person name="Rakotoarivonina H."/>
        </authorList>
    </citation>
    <scope>NUCLEOTIDE SEQUENCE [LARGE SCALE GENOMIC DNA]</scope>
    <source>
        <strain evidence="9 10">XE</strain>
    </source>
</reference>
<keyword evidence="3" id="KW-0547">Nucleotide-binding</keyword>
<dbReference type="InterPro" id="IPR018484">
    <property type="entry name" value="FGGY_N"/>
</dbReference>
<evidence type="ECO:0000259" key="8">
    <source>
        <dbReference type="Pfam" id="PF02782"/>
    </source>
</evidence>
<dbReference type="Gene3D" id="3.30.420.40">
    <property type="match status" value="2"/>
</dbReference>
<dbReference type="EMBL" id="CAJRAY010000036">
    <property type="protein sequence ID" value="CAG5084505.1"/>
    <property type="molecule type" value="Genomic_DNA"/>
</dbReference>
<proteinExistence type="inferred from homology"/>
<dbReference type="PANTHER" id="PTHR43095">
    <property type="entry name" value="SUGAR KINASE"/>
    <property type="match status" value="1"/>
</dbReference>
<name>A0ABM8V356_THEXY</name>
<keyword evidence="2 9" id="KW-0808">Transferase</keyword>
<evidence type="ECO:0000256" key="6">
    <source>
        <dbReference type="ARBA" id="ARBA00023308"/>
    </source>
</evidence>
<keyword evidence="4" id="KW-0418">Kinase</keyword>
<organism evidence="9 10">
    <name type="scientific">Thermobacillus xylanilyticus</name>
    <dbReference type="NCBI Taxonomy" id="76633"/>
    <lineage>
        <taxon>Bacteria</taxon>
        <taxon>Bacillati</taxon>
        <taxon>Bacillota</taxon>
        <taxon>Bacilli</taxon>
        <taxon>Bacillales</taxon>
        <taxon>Paenibacillaceae</taxon>
        <taxon>Thermobacillus</taxon>
    </lineage>
</organism>
<accession>A0ABM8V356</accession>
<evidence type="ECO:0000256" key="1">
    <source>
        <dbReference type="ARBA" id="ARBA00009156"/>
    </source>
</evidence>
<evidence type="ECO:0000256" key="3">
    <source>
        <dbReference type="ARBA" id="ARBA00022741"/>
    </source>
</evidence>
<dbReference type="GO" id="GO:0008993">
    <property type="term" value="F:rhamnulokinase activity"/>
    <property type="evidence" value="ECO:0007669"/>
    <property type="project" value="UniProtKB-EC"/>
</dbReference>
<keyword evidence="6" id="KW-0684">Rhamnose metabolism</keyword>
<evidence type="ECO:0000256" key="4">
    <source>
        <dbReference type="ARBA" id="ARBA00022777"/>
    </source>
</evidence>
<dbReference type="InterPro" id="IPR013449">
    <property type="entry name" value="Rhamnulokinase"/>
</dbReference>
<sequence length="494" mass="54063">MAVLAFDLGAGSGRALLGRLTDSRITAEEIHRFPNDPVAVGGRLHWDILRLYHEIKQGMLIAGRRGEDIRGIGIDSWAVDYGLLDASGELLGNPYHYRDSRTDGMMERLFEKVGADEIFARTGIQFLPFNTIYQLLAMKEADHPALREARRFLMIPDLIRYFLTGEAANEFTNATTTQLYNPVKGDWDDRLLEAIGIPRGWFGPVLMPGAAAGELRGSVQSELGLGPIRVVAVAEHDTGSAVAAVPAESDSFAYLSCGTWSLLGTEVPQPVLTEEARELNFTNEGGVFGTYRLLKNIMGLWILEECRRTWKREGREVSHAELLARAEAAKPFAALIDPDDPSFLPPGGMPERVRAYATRTGQAAPETDGAITRCVLESLALKYRHILEQTERLSGRKFDKLHMVGGGIQNKLLCQWTANAIGRPVWAGPAEGSAIGNLAVQWIASGDLADIREARKVIRDSFPVTVYEPEPGSAAAWEEAYGRCAALWGSCAAG</sequence>
<feature type="domain" description="Carbohydrate kinase FGGY C-terminal" evidence="8">
    <location>
        <begin position="253"/>
        <end position="444"/>
    </location>
</feature>
<gene>
    <name evidence="9" type="primary">txxe1577-yulC</name>
    <name evidence="9" type="ORF">TXXE_07925</name>
</gene>
<evidence type="ECO:0000256" key="2">
    <source>
        <dbReference type="ARBA" id="ARBA00022679"/>
    </source>
</evidence>
<dbReference type="RefSeq" id="WP_213484135.1">
    <property type="nucleotide sequence ID" value="NZ_CAJRAY010000036.1"/>
</dbReference>
<keyword evidence="10" id="KW-1185">Reference proteome</keyword>
<dbReference type="Pfam" id="PF02782">
    <property type="entry name" value="FGGY_C"/>
    <property type="match status" value="1"/>
</dbReference>
<dbReference type="EC" id="2.7.1.5" evidence="9"/>
<keyword evidence="5" id="KW-0067">ATP-binding</keyword>
<dbReference type="InterPro" id="IPR050406">
    <property type="entry name" value="FGGY_Carb_Kinase"/>
</dbReference>
<dbReference type="Proteomes" id="UP000681526">
    <property type="component" value="Unassembled WGS sequence"/>
</dbReference>